<dbReference type="SUPFAM" id="SSF53474">
    <property type="entry name" value="alpha/beta-Hydrolases"/>
    <property type="match status" value="1"/>
</dbReference>
<dbReference type="InterPro" id="IPR000073">
    <property type="entry name" value="AB_hydrolase_1"/>
</dbReference>
<dbReference type="Gene3D" id="3.40.50.1820">
    <property type="entry name" value="alpha/beta hydrolase"/>
    <property type="match status" value="1"/>
</dbReference>
<evidence type="ECO:0000313" key="4">
    <source>
        <dbReference type="EMBL" id="OXV08708.1"/>
    </source>
</evidence>
<dbReference type="EMBL" id="NPHW01003939">
    <property type="protein sequence ID" value="OXV08708.1"/>
    <property type="molecule type" value="Genomic_DNA"/>
</dbReference>
<dbReference type="InterPro" id="IPR029058">
    <property type="entry name" value="AB_hydrolase_fold"/>
</dbReference>
<keyword evidence="5" id="KW-1185">Reference proteome</keyword>
<sequence>MLASKILKSLPSSSRRFFSTSKSFPIELSYELIDGSIKSGRHRYPILFLHGLFGSKQNNRTISKILARDLNRRVFVLDLRNHGNTEHVPEHNYISMTGDVENFIDQHQLRKAVLIGHSMGAKTAMIVALQSPGLVSALIPVDNAPVRSPLRSDVDKYVRGMEEIESAKVTKSSDADKILQKYEESLPIRQFLLTNLTRSVNGPTLKFRIPLGILANSLDDISGFPFEEPLADAKDGSIIKYDGPTLVVRGTKSRYVGDETIPTIKRFFPKSSIADIEAGHWVISEKPEAFRKGMYYLPSLLGSFFMVSRVS</sequence>
<protein>
    <recommendedName>
        <fullName evidence="3">AB hydrolase-1 domain-containing protein</fullName>
    </recommendedName>
</protein>
<proteinExistence type="inferred from homology"/>
<feature type="domain" description="AB hydrolase-1" evidence="3">
    <location>
        <begin position="44"/>
        <end position="287"/>
    </location>
</feature>
<dbReference type="OrthoDB" id="8119704at2759"/>
<dbReference type="Proteomes" id="UP000243515">
    <property type="component" value="Unassembled WGS sequence"/>
</dbReference>
<comment type="similarity">
    <text evidence="1">Belongs to the AB hydrolase superfamily.</text>
</comment>
<dbReference type="PANTHER" id="PTHR46118">
    <property type="entry name" value="PROTEIN ABHD11"/>
    <property type="match status" value="1"/>
</dbReference>
<comment type="caution">
    <text evidence="4">The sequence shown here is derived from an EMBL/GenBank/DDBJ whole genome shotgun (WGS) entry which is preliminary data.</text>
</comment>
<reference evidence="4 5" key="1">
    <citation type="journal article" date="2015" name="Environ. Microbiol.">
        <title>Metagenome sequence of Elaphomyces granulatus from sporocarp tissue reveals Ascomycota ectomycorrhizal fingerprints of genome expansion and a Proteobacteria-rich microbiome.</title>
        <authorList>
            <person name="Quandt C.A."/>
            <person name="Kohler A."/>
            <person name="Hesse C.N."/>
            <person name="Sharpton T.J."/>
            <person name="Martin F."/>
            <person name="Spatafora J.W."/>
        </authorList>
    </citation>
    <scope>NUCLEOTIDE SEQUENCE [LARGE SCALE GENOMIC DNA]</scope>
    <source>
        <strain evidence="4 5">OSC145934</strain>
    </source>
</reference>
<dbReference type="GO" id="GO:0005739">
    <property type="term" value="C:mitochondrion"/>
    <property type="evidence" value="ECO:0007669"/>
    <property type="project" value="TreeGrafter"/>
</dbReference>
<evidence type="ECO:0000259" key="3">
    <source>
        <dbReference type="Pfam" id="PF00561"/>
    </source>
</evidence>
<dbReference type="GO" id="GO:0052689">
    <property type="term" value="F:carboxylic ester hydrolase activity"/>
    <property type="evidence" value="ECO:0007669"/>
    <property type="project" value="TreeGrafter"/>
</dbReference>
<dbReference type="AlphaFoldDB" id="A0A232LXE9"/>
<keyword evidence="2" id="KW-0378">Hydrolase</keyword>
<dbReference type="PANTHER" id="PTHR46118:SF4">
    <property type="entry name" value="PROTEIN ABHD11"/>
    <property type="match status" value="1"/>
</dbReference>
<dbReference type="Pfam" id="PF00561">
    <property type="entry name" value="Abhydrolase_1"/>
    <property type="match status" value="1"/>
</dbReference>
<evidence type="ECO:0000256" key="1">
    <source>
        <dbReference type="ARBA" id="ARBA00008645"/>
    </source>
</evidence>
<name>A0A232LXE9_9EURO</name>
<dbReference type="FunFam" id="3.40.50.1820:FF:000039">
    <property type="entry name" value="Esterase ybfF"/>
    <property type="match status" value="1"/>
</dbReference>
<evidence type="ECO:0000313" key="5">
    <source>
        <dbReference type="Proteomes" id="UP000243515"/>
    </source>
</evidence>
<gene>
    <name evidence="4" type="ORF">Egran_03530</name>
</gene>
<organism evidence="4 5">
    <name type="scientific">Elaphomyces granulatus</name>
    <dbReference type="NCBI Taxonomy" id="519963"/>
    <lineage>
        <taxon>Eukaryota</taxon>
        <taxon>Fungi</taxon>
        <taxon>Dikarya</taxon>
        <taxon>Ascomycota</taxon>
        <taxon>Pezizomycotina</taxon>
        <taxon>Eurotiomycetes</taxon>
        <taxon>Eurotiomycetidae</taxon>
        <taxon>Eurotiales</taxon>
        <taxon>Elaphomycetaceae</taxon>
        <taxon>Elaphomyces</taxon>
    </lineage>
</organism>
<evidence type="ECO:0000256" key="2">
    <source>
        <dbReference type="ARBA" id="ARBA00022801"/>
    </source>
</evidence>
<accession>A0A232LXE9</accession>